<evidence type="ECO:0000256" key="4">
    <source>
        <dbReference type="ARBA" id="ARBA00022691"/>
    </source>
</evidence>
<dbReference type="NCBIfam" id="TIGR03704">
    <property type="entry name" value="PrmC_rel_meth"/>
    <property type="match status" value="1"/>
</dbReference>
<sequence>MTVTDLTETIIRLRAAGCVFAEDEAAVLSAAATDSAHLRTLVDRRALGEPLEQVVGFADFCGVRVRLRPGVFVPRVRSELLVRTAVAEIDGAGNAGTVVDLCCGSGALGLAVREKAPAIRLLAADSDSVAVACARDNLGRDVFQGDLFAALPDALRGRVDVLLANVPYVATEHIPLLPAEARLHEPRTALDGGPDGLDVFRAVVAGAAEWLAPGGLLLSEITEAQTGPALAAVRAAGLVAAVVEDEDLDARAVTGRRRELPGVTALR</sequence>
<dbReference type="Gene3D" id="3.40.50.150">
    <property type="entry name" value="Vaccinia Virus protein VP39"/>
    <property type="match status" value="1"/>
</dbReference>
<gene>
    <name evidence="7" type="ORF">Ani05nite_43820</name>
</gene>
<dbReference type="Pfam" id="PF05175">
    <property type="entry name" value="MTS"/>
    <property type="match status" value="1"/>
</dbReference>
<comment type="catalytic activity">
    <reaction evidence="5">
        <text>L-glutaminyl-[peptide chain release factor] + S-adenosyl-L-methionine = N(5)-methyl-L-glutaminyl-[peptide chain release factor] + S-adenosyl-L-homocysteine + H(+)</text>
        <dbReference type="Rhea" id="RHEA:42896"/>
        <dbReference type="Rhea" id="RHEA-COMP:10271"/>
        <dbReference type="Rhea" id="RHEA-COMP:10272"/>
        <dbReference type="ChEBI" id="CHEBI:15378"/>
        <dbReference type="ChEBI" id="CHEBI:30011"/>
        <dbReference type="ChEBI" id="CHEBI:57856"/>
        <dbReference type="ChEBI" id="CHEBI:59789"/>
        <dbReference type="ChEBI" id="CHEBI:61891"/>
        <dbReference type="EC" id="2.1.1.297"/>
    </reaction>
</comment>
<name>A0A919JHH3_9ACTN</name>
<evidence type="ECO:0000259" key="6">
    <source>
        <dbReference type="Pfam" id="PF05175"/>
    </source>
</evidence>
<dbReference type="InterPro" id="IPR007848">
    <property type="entry name" value="Small_mtfrase_dom"/>
</dbReference>
<dbReference type="PANTHER" id="PTHR18895">
    <property type="entry name" value="HEMK METHYLTRANSFERASE"/>
    <property type="match status" value="1"/>
</dbReference>
<dbReference type="PANTHER" id="PTHR18895:SF74">
    <property type="entry name" value="MTRF1L RELEASE FACTOR GLUTAMINE METHYLTRANSFERASE"/>
    <property type="match status" value="1"/>
</dbReference>
<dbReference type="InterPro" id="IPR004556">
    <property type="entry name" value="HemK-like"/>
</dbReference>
<keyword evidence="8" id="KW-1185">Reference proteome</keyword>
<dbReference type="GO" id="GO:0032259">
    <property type="term" value="P:methylation"/>
    <property type="evidence" value="ECO:0007669"/>
    <property type="project" value="UniProtKB-KW"/>
</dbReference>
<evidence type="ECO:0000256" key="3">
    <source>
        <dbReference type="ARBA" id="ARBA00022679"/>
    </source>
</evidence>
<comment type="caution">
    <text evidence="7">The sequence shown here is derived from an EMBL/GenBank/DDBJ whole genome shotgun (WGS) entry which is preliminary data.</text>
</comment>
<dbReference type="EC" id="2.1.1.297" evidence="1"/>
<reference evidence="7" key="1">
    <citation type="submission" date="2021-01" db="EMBL/GenBank/DDBJ databases">
        <title>Whole genome shotgun sequence of Actinoplanes nipponensis NBRC 14063.</title>
        <authorList>
            <person name="Komaki H."/>
            <person name="Tamura T."/>
        </authorList>
    </citation>
    <scope>NUCLEOTIDE SEQUENCE</scope>
    <source>
        <strain evidence="7">NBRC 14063</strain>
    </source>
</reference>
<dbReference type="SUPFAM" id="SSF53335">
    <property type="entry name" value="S-adenosyl-L-methionine-dependent methyltransferases"/>
    <property type="match status" value="1"/>
</dbReference>
<keyword evidence="3" id="KW-0808">Transferase</keyword>
<organism evidence="7 8">
    <name type="scientific">Actinoplanes nipponensis</name>
    <dbReference type="NCBI Taxonomy" id="135950"/>
    <lineage>
        <taxon>Bacteria</taxon>
        <taxon>Bacillati</taxon>
        <taxon>Actinomycetota</taxon>
        <taxon>Actinomycetes</taxon>
        <taxon>Micromonosporales</taxon>
        <taxon>Micromonosporaceae</taxon>
        <taxon>Actinoplanes</taxon>
    </lineage>
</organism>
<protein>
    <recommendedName>
        <fullName evidence="1">peptide chain release factor N(5)-glutamine methyltransferase</fullName>
        <ecNumber evidence="1">2.1.1.297</ecNumber>
    </recommendedName>
</protein>
<dbReference type="InterPro" id="IPR022446">
    <property type="entry name" value="MeTrfrase_put"/>
</dbReference>
<evidence type="ECO:0000313" key="8">
    <source>
        <dbReference type="Proteomes" id="UP000647172"/>
    </source>
</evidence>
<evidence type="ECO:0000256" key="5">
    <source>
        <dbReference type="ARBA" id="ARBA00048391"/>
    </source>
</evidence>
<dbReference type="Proteomes" id="UP000647172">
    <property type="component" value="Unassembled WGS sequence"/>
</dbReference>
<dbReference type="RefSeq" id="WP_203770879.1">
    <property type="nucleotide sequence ID" value="NZ_BAAAYJ010000055.1"/>
</dbReference>
<proteinExistence type="predicted"/>
<keyword evidence="2 7" id="KW-0489">Methyltransferase</keyword>
<dbReference type="GO" id="GO:0102559">
    <property type="term" value="F:peptide chain release factor N(5)-glutamine methyltransferase activity"/>
    <property type="evidence" value="ECO:0007669"/>
    <property type="project" value="UniProtKB-EC"/>
</dbReference>
<feature type="domain" description="Methyltransferase small" evidence="6">
    <location>
        <begin position="77"/>
        <end position="175"/>
    </location>
</feature>
<dbReference type="AlphaFoldDB" id="A0A919JHH3"/>
<evidence type="ECO:0000256" key="2">
    <source>
        <dbReference type="ARBA" id="ARBA00022603"/>
    </source>
</evidence>
<evidence type="ECO:0000256" key="1">
    <source>
        <dbReference type="ARBA" id="ARBA00012771"/>
    </source>
</evidence>
<evidence type="ECO:0000313" key="7">
    <source>
        <dbReference type="EMBL" id="GIE50848.1"/>
    </source>
</evidence>
<dbReference type="InterPro" id="IPR029063">
    <property type="entry name" value="SAM-dependent_MTases_sf"/>
</dbReference>
<accession>A0A919JHH3</accession>
<dbReference type="NCBIfam" id="TIGR00536">
    <property type="entry name" value="hemK_fam"/>
    <property type="match status" value="1"/>
</dbReference>
<dbReference type="InterPro" id="IPR050320">
    <property type="entry name" value="N5-glutamine_MTase"/>
</dbReference>
<dbReference type="EMBL" id="BOMQ01000053">
    <property type="protein sequence ID" value="GIE50848.1"/>
    <property type="molecule type" value="Genomic_DNA"/>
</dbReference>
<dbReference type="CDD" id="cd02440">
    <property type="entry name" value="AdoMet_MTases"/>
    <property type="match status" value="1"/>
</dbReference>
<keyword evidence="4" id="KW-0949">S-adenosyl-L-methionine</keyword>